<dbReference type="Gene3D" id="1.25.40.10">
    <property type="entry name" value="Tetratricopeptide repeat domain"/>
    <property type="match status" value="1"/>
</dbReference>
<dbReference type="AlphaFoldDB" id="A0A1G5I7S0"/>
<dbReference type="GO" id="GO:0016887">
    <property type="term" value="F:ATP hydrolysis activity"/>
    <property type="evidence" value="ECO:0007669"/>
    <property type="project" value="InterPro"/>
</dbReference>
<proteinExistence type="predicted"/>
<keyword evidence="4" id="KW-1185">Reference proteome</keyword>
<organism evidence="3 4">
    <name type="scientific">Paracoccus tibetensis</name>
    <dbReference type="NCBI Taxonomy" id="336292"/>
    <lineage>
        <taxon>Bacteria</taxon>
        <taxon>Pseudomonadati</taxon>
        <taxon>Pseudomonadota</taxon>
        <taxon>Alphaproteobacteria</taxon>
        <taxon>Rhodobacterales</taxon>
        <taxon>Paracoccaceae</taxon>
        <taxon>Paracoccus</taxon>
    </lineage>
</organism>
<dbReference type="InterPro" id="IPR052026">
    <property type="entry name" value="ExeA_AAA_ATPase_DNA-bind"/>
</dbReference>
<reference evidence="3 4" key="1">
    <citation type="submission" date="2016-10" db="EMBL/GenBank/DDBJ databases">
        <authorList>
            <person name="de Groot N.N."/>
        </authorList>
    </citation>
    <scope>NUCLEOTIDE SEQUENCE [LARGE SCALE GENOMIC DNA]</scope>
    <source>
        <strain evidence="3 4">CGMCC 1.8925</strain>
    </source>
</reference>
<dbReference type="Gene3D" id="3.40.50.300">
    <property type="entry name" value="P-loop containing nucleotide triphosphate hydrolases"/>
    <property type="match status" value="1"/>
</dbReference>
<sequence length="549" mass="58452">MNEAADTLPCTTFATAPAPHRLFLTEVNHDNLATIRAWSRSDRALLILSGPAQVGKTVLASEVAALAPRSTELAWVDLGRPGTRLVAEVPKAFGIDSGEPAEEFARFLAACRRAQKPCLLIVDNAHLILQDGVKFLEELTDAPGTPQTMHVLLVWRDAPVPLADALLSETLRSRLGGQVRLQPHTPAETGQYIAHRFRSSNCACHIGRQPFDTAGLRLIHAASGGYPGKIDLLVQHCLARPGPADPGRLEAGFVHACLAELAKAGRLPYPLPALPVEDAADVPPPAAATATPTPARKSESLRPALEDRTLPPEEEPPAQVWPKPALLAASVIGLAALTTYAIISSDSFQSAAPASTEAALDQPLEARPSGQVETLVEAGPPDPRELLIEALDIGAENPEAAIPVYTRAALWGSDRAAYYLGQFYETGLGVAPDPFAARAWYQAAPEIAGAAARLRELGAAHQGQELAAPAQKRQIVIGSDRTELHWSGSAPRYRVEFFSVSGQRAQQAETALPAIVIDQPVARWRVVTLRENGTSGPASDWVGINRAAP</sequence>
<feature type="region of interest" description="Disordered" evidence="1">
    <location>
        <begin position="280"/>
        <end position="319"/>
    </location>
</feature>
<dbReference type="PANTHER" id="PTHR35894">
    <property type="entry name" value="GENERAL SECRETION PATHWAY PROTEIN A-RELATED"/>
    <property type="match status" value="1"/>
</dbReference>
<gene>
    <name evidence="3" type="ORF">SAMN05660710_02492</name>
</gene>
<dbReference type="InterPro" id="IPR011990">
    <property type="entry name" value="TPR-like_helical_dom_sf"/>
</dbReference>
<dbReference type="InterPro" id="IPR027417">
    <property type="entry name" value="P-loop_NTPase"/>
</dbReference>
<dbReference type="Pfam" id="PF13401">
    <property type="entry name" value="AAA_22"/>
    <property type="match status" value="1"/>
</dbReference>
<feature type="domain" description="ORC1/DEAH AAA+ ATPase" evidence="2">
    <location>
        <begin position="41"/>
        <end position="154"/>
    </location>
</feature>
<dbReference type="SUPFAM" id="SSF52540">
    <property type="entry name" value="P-loop containing nucleoside triphosphate hydrolases"/>
    <property type="match status" value="1"/>
</dbReference>
<evidence type="ECO:0000313" key="4">
    <source>
        <dbReference type="Proteomes" id="UP000199502"/>
    </source>
</evidence>
<dbReference type="STRING" id="336292.SAMN05660710_02492"/>
<accession>A0A1G5I7S0</accession>
<dbReference type="RefSeq" id="WP_090744869.1">
    <property type="nucleotide sequence ID" value="NZ_FMVT01000008.1"/>
</dbReference>
<evidence type="ECO:0000259" key="2">
    <source>
        <dbReference type="Pfam" id="PF13401"/>
    </source>
</evidence>
<evidence type="ECO:0000256" key="1">
    <source>
        <dbReference type="SAM" id="MobiDB-lite"/>
    </source>
</evidence>
<dbReference type="Proteomes" id="UP000199502">
    <property type="component" value="Unassembled WGS sequence"/>
</dbReference>
<dbReference type="OrthoDB" id="7825074at2"/>
<protein>
    <submittedName>
        <fullName evidence="3">Type II secretory pathway, component ExeA (Predicted ATPase)</fullName>
    </submittedName>
</protein>
<dbReference type="SUPFAM" id="SSF81901">
    <property type="entry name" value="HCP-like"/>
    <property type="match status" value="1"/>
</dbReference>
<dbReference type="EMBL" id="FMVT01000008">
    <property type="protein sequence ID" value="SCY72205.1"/>
    <property type="molecule type" value="Genomic_DNA"/>
</dbReference>
<name>A0A1G5I7S0_9RHOB</name>
<evidence type="ECO:0000313" key="3">
    <source>
        <dbReference type="EMBL" id="SCY72205.1"/>
    </source>
</evidence>
<dbReference type="PANTHER" id="PTHR35894:SF1">
    <property type="entry name" value="PHOSPHORIBULOKINASE _ URIDINE KINASE FAMILY"/>
    <property type="match status" value="1"/>
</dbReference>
<dbReference type="InterPro" id="IPR049945">
    <property type="entry name" value="AAA_22"/>
</dbReference>
<feature type="compositionally biased region" description="Basic and acidic residues" evidence="1">
    <location>
        <begin position="296"/>
        <end position="311"/>
    </location>
</feature>